<dbReference type="AlphaFoldDB" id="B2JL98"/>
<evidence type="ECO:0000313" key="3">
    <source>
        <dbReference type="EMBL" id="ACC74066.1"/>
    </source>
</evidence>
<accession>B2JL98</accession>
<feature type="region of interest" description="Disordered" evidence="1">
    <location>
        <begin position="773"/>
        <end position="812"/>
    </location>
</feature>
<dbReference type="SUPFAM" id="SSF52540">
    <property type="entry name" value="P-loop containing nucleoside triphosphate hydrolases"/>
    <property type="match status" value="1"/>
</dbReference>
<dbReference type="RefSeq" id="WP_012404230.1">
    <property type="nucleotide sequence ID" value="NC_010623.1"/>
</dbReference>
<keyword evidence="4" id="KW-1185">Reference proteome</keyword>
<name>B2JL98_PARP8</name>
<dbReference type="HOGENOM" id="CLU_021145_0_0_4"/>
<dbReference type="InterPro" id="IPR049050">
    <property type="entry name" value="nSTAND3"/>
</dbReference>
<dbReference type="KEGG" id="bph:Bphy_4976"/>
<dbReference type="Pfam" id="PF20720">
    <property type="entry name" value="nSTAND3"/>
    <property type="match status" value="1"/>
</dbReference>
<proteinExistence type="predicted"/>
<protein>
    <recommendedName>
        <fullName evidence="2">Novel STAND NTPase 3 domain-containing protein</fullName>
    </recommendedName>
</protein>
<gene>
    <name evidence="3" type="ordered locus">Bphy_4976</name>
</gene>
<evidence type="ECO:0000259" key="2">
    <source>
        <dbReference type="Pfam" id="PF20720"/>
    </source>
</evidence>
<feature type="compositionally biased region" description="Basic and acidic residues" evidence="1">
    <location>
        <begin position="774"/>
        <end position="783"/>
    </location>
</feature>
<dbReference type="STRING" id="391038.Bphy_4976"/>
<feature type="domain" description="Novel STAND NTPase 3" evidence="2">
    <location>
        <begin position="244"/>
        <end position="400"/>
    </location>
</feature>
<reference evidence="4" key="1">
    <citation type="journal article" date="2014" name="Stand. Genomic Sci.">
        <title>Complete genome sequence of Burkholderia phymatum STM815(T), a broad host range and efficient nitrogen-fixing symbiont of Mimosa species.</title>
        <authorList>
            <person name="Moulin L."/>
            <person name="Klonowska A."/>
            <person name="Caroline B."/>
            <person name="Booth K."/>
            <person name="Vriezen J.A."/>
            <person name="Melkonian R."/>
            <person name="James E.K."/>
            <person name="Young J.P."/>
            <person name="Bena G."/>
            <person name="Hauser L."/>
            <person name="Land M."/>
            <person name="Kyrpides N."/>
            <person name="Bruce D."/>
            <person name="Chain P."/>
            <person name="Copeland A."/>
            <person name="Pitluck S."/>
            <person name="Woyke T."/>
            <person name="Lizotte-Waniewski M."/>
            <person name="Bristow J."/>
            <person name="Riley M."/>
        </authorList>
    </citation>
    <scope>NUCLEOTIDE SEQUENCE [LARGE SCALE GENOMIC DNA]</scope>
    <source>
        <strain evidence="4">DSM 17167 / CIP 108236 / LMG 21445 / STM815</strain>
    </source>
</reference>
<dbReference type="Proteomes" id="UP000001192">
    <property type="component" value="Chromosome 2"/>
</dbReference>
<dbReference type="InterPro" id="IPR027417">
    <property type="entry name" value="P-loop_NTPase"/>
</dbReference>
<evidence type="ECO:0000313" key="4">
    <source>
        <dbReference type="Proteomes" id="UP000001192"/>
    </source>
</evidence>
<dbReference type="EMBL" id="CP001044">
    <property type="protein sequence ID" value="ACC74066.1"/>
    <property type="molecule type" value="Genomic_DNA"/>
</dbReference>
<organism evidence="3 4">
    <name type="scientific">Paraburkholderia phymatum (strain DSM 17167 / CIP 108236 / LMG 21445 / STM815)</name>
    <name type="common">Burkholderia phymatum</name>
    <dbReference type="NCBI Taxonomy" id="391038"/>
    <lineage>
        <taxon>Bacteria</taxon>
        <taxon>Pseudomonadati</taxon>
        <taxon>Pseudomonadota</taxon>
        <taxon>Betaproteobacteria</taxon>
        <taxon>Burkholderiales</taxon>
        <taxon>Burkholderiaceae</taxon>
        <taxon>Paraburkholderia</taxon>
    </lineage>
</organism>
<sequence length="812" mass="91346">MLEPTLGLDHLARSSGRVKSRPEIFDVTHDNKDRPARLTEYNTRMETQEPQQSVQKPSIQTHGYHVDFALHTLGWKAFQDLCAQVIEEELKCTVSVYREAQDGGQDAVFLVKRTDGSVAVGTVQCKFSSKYAQRLRPSDITGELDHVRQLIAKGMASTYYFLTSMSVDADVAREIRERLAAMGVVEPHVEGKDWLIGKIKGSPRLRALVPRVYGLGDLSTIIDERCASQTLALLGDHRKALNVYVPTAPHRSAVNILAKHKLVLLLGAPATGKSTLAAILATMAVDKNEVQVFKCEGPVELRQHWNPNENRRLFWVDDAFGSNLLMPEYVNAWIEFMPKLKTALDHGCHFILTSRTHIWNDAKPRIGSRNHHLLTAETAVVNVGELTHSEREQILYNHLKAGRQPACWKARIKDHLELLSKEGRLLPELARRLGDPTFTGHIKKLPDDLLRFISQPQKFLVQTFEELSAEQRAALTLVFLSQSKLPVHLLPDHDATLVATSYGVTRAGMTQALLQLDGSLIVRRRDGNNEYWAFWHPTFADAISEILSRRPDLIDVYVRGARLDTLLTEVVCEGAAHVRDAVVVPLSSSEALIDRLLETPDENSVNENLFGFLNRRLPKNIVQKVLARAPNLLVRSGEPPAWFRLRRSEEIRLRATAHSMGLLTDDVRSATVMRLEDGALYSLDASFIQDDSILAMFRPSELMRLTAGLLAKLDSEIAQKIVDRREEADPDSDIDSHFEELSEFLNDVRHLVDVDGVLENKFQNLTRSLQQAKEAVEAQKSPEEEGSFFNSVPRATQRERQASRSVFSDVDE</sequence>
<evidence type="ECO:0000256" key="1">
    <source>
        <dbReference type="SAM" id="MobiDB-lite"/>
    </source>
</evidence>
<dbReference type="eggNOG" id="COG0464">
    <property type="taxonomic scope" value="Bacteria"/>
</dbReference>